<keyword evidence="2" id="KW-1185">Reference proteome</keyword>
<dbReference type="OrthoDB" id="4790878at2759"/>
<organism evidence="1 2">
    <name type="scientific">Zopfia rhizophila CBS 207.26</name>
    <dbReference type="NCBI Taxonomy" id="1314779"/>
    <lineage>
        <taxon>Eukaryota</taxon>
        <taxon>Fungi</taxon>
        <taxon>Dikarya</taxon>
        <taxon>Ascomycota</taxon>
        <taxon>Pezizomycotina</taxon>
        <taxon>Dothideomycetes</taxon>
        <taxon>Dothideomycetes incertae sedis</taxon>
        <taxon>Zopfiaceae</taxon>
        <taxon>Zopfia</taxon>
    </lineage>
</organism>
<sequence>MTGCTLLHKFLSNSTDIVPVAMESESTRYLSDQSNPNSSPLLRLPRSYETVFTRPSARMEGKYPILTKGKGSLNPFTPHDNLLETNLLKYVCRQLHREAPGFGLKLYEITVPHNERPGTTSETCARFLDDCSPLVKDNIRKITICEGTKQPGEQGGRRHVYFSLNGMAQLCELCISRPRIEITEPVENFNMCLYCAFWITEGSAMQMAVRKHLLRLQTAMVGWVREMVDSMAGQWEGFALMRPLCRRICGSSLRTNFMRRG</sequence>
<accession>A0A6A6EU70</accession>
<reference evidence="1" key="1">
    <citation type="journal article" date="2020" name="Stud. Mycol.">
        <title>101 Dothideomycetes genomes: a test case for predicting lifestyles and emergence of pathogens.</title>
        <authorList>
            <person name="Haridas S."/>
            <person name="Albert R."/>
            <person name="Binder M."/>
            <person name="Bloem J."/>
            <person name="Labutti K."/>
            <person name="Salamov A."/>
            <person name="Andreopoulos B."/>
            <person name="Baker S."/>
            <person name="Barry K."/>
            <person name="Bills G."/>
            <person name="Bluhm B."/>
            <person name="Cannon C."/>
            <person name="Castanera R."/>
            <person name="Culley D."/>
            <person name="Daum C."/>
            <person name="Ezra D."/>
            <person name="Gonzalez J."/>
            <person name="Henrissat B."/>
            <person name="Kuo A."/>
            <person name="Liang C."/>
            <person name="Lipzen A."/>
            <person name="Lutzoni F."/>
            <person name="Magnuson J."/>
            <person name="Mondo S."/>
            <person name="Nolan M."/>
            <person name="Ohm R."/>
            <person name="Pangilinan J."/>
            <person name="Park H.-J."/>
            <person name="Ramirez L."/>
            <person name="Alfaro M."/>
            <person name="Sun H."/>
            <person name="Tritt A."/>
            <person name="Yoshinaga Y."/>
            <person name="Zwiers L.-H."/>
            <person name="Turgeon B."/>
            <person name="Goodwin S."/>
            <person name="Spatafora J."/>
            <person name="Crous P."/>
            <person name="Grigoriev I."/>
        </authorList>
    </citation>
    <scope>NUCLEOTIDE SEQUENCE</scope>
    <source>
        <strain evidence="1">CBS 207.26</strain>
    </source>
</reference>
<gene>
    <name evidence="1" type="ORF">K469DRAFT_758445</name>
</gene>
<dbReference type="Proteomes" id="UP000800200">
    <property type="component" value="Unassembled WGS sequence"/>
</dbReference>
<dbReference type="EMBL" id="ML994610">
    <property type="protein sequence ID" value="KAF2195687.1"/>
    <property type="molecule type" value="Genomic_DNA"/>
</dbReference>
<evidence type="ECO:0000313" key="1">
    <source>
        <dbReference type="EMBL" id="KAF2195687.1"/>
    </source>
</evidence>
<evidence type="ECO:0000313" key="2">
    <source>
        <dbReference type="Proteomes" id="UP000800200"/>
    </source>
</evidence>
<protein>
    <submittedName>
        <fullName evidence="1">Uncharacterized protein</fullName>
    </submittedName>
</protein>
<proteinExistence type="predicted"/>
<dbReference type="AlphaFoldDB" id="A0A6A6EU70"/>
<name>A0A6A6EU70_9PEZI</name>